<protein>
    <submittedName>
        <fullName evidence="1">Uncharacterized protein</fullName>
    </submittedName>
</protein>
<comment type="caution">
    <text evidence="1">The sequence shown here is derived from an EMBL/GenBank/DDBJ whole genome shotgun (WGS) entry which is preliminary data.</text>
</comment>
<evidence type="ECO:0000313" key="1">
    <source>
        <dbReference type="EMBL" id="KAI0041473.1"/>
    </source>
</evidence>
<keyword evidence="2" id="KW-1185">Reference proteome</keyword>
<sequence length="112" mass="13222">MTTFEQIVGTSTLDVVVPNTSLGFPTADVDQQQWLRRLSAGDVERKLAFFASLQMSISTFCSYYAWRHQKRLFPIPPWLRYHFYPFWRTLRYPMTRPTSLPCRSPPPQHPAW</sequence>
<organism evidence="1 2">
    <name type="scientific">Auriscalpium vulgare</name>
    <dbReference type="NCBI Taxonomy" id="40419"/>
    <lineage>
        <taxon>Eukaryota</taxon>
        <taxon>Fungi</taxon>
        <taxon>Dikarya</taxon>
        <taxon>Basidiomycota</taxon>
        <taxon>Agaricomycotina</taxon>
        <taxon>Agaricomycetes</taxon>
        <taxon>Russulales</taxon>
        <taxon>Auriscalpiaceae</taxon>
        <taxon>Auriscalpium</taxon>
    </lineage>
</organism>
<proteinExistence type="predicted"/>
<gene>
    <name evidence="1" type="ORF">FA95DRAFT_1576348</name>
</gene>
<dbReference type="Proteomes" id="UP000814033">
    <property type="component" value="Unassembled WGS sequence"/>
</dbReference>
<reference evidence="1" key="1">
    <citation type="submission" date="2021-02" db="EMBL/GenBank/DDBJ databases">
        <authorList>
            <consortium name="DOE Joint Genome Institute"/>
            <person name="Ahrendt S."/>
            <person name="Looney B.P."/>
            <person name="Miyauchi S."/>
            <person name="Morin E."/>
            <person name="Drula E."/>
            <person name="Courty P.E."/>
            <person name="Chicoki N."/>
            <person name="Fauchery L."/>
            <person name="Kohler A."/>
            <person name="Kuo A."/>
            <person name="Labutti K."/>
            <person name="Pangilinan J."/>
            <person name="Lipzen A."/>
            <person name="Riley R."/>
            <person name="Andreopoulos W."/>
            <person name="He G."/>
            <person name="Johnson J."/>
            <person name="Barry K.W."/>
            <person name="Grigoriev I.V."/>
            <person name="Nagy L."/>
            <person name="Hibbett D."/>
            <person name="Henrissat B."/>
            <person name="Matheny P.B."/>
            <person name="Labbe J."/>
            <person name="Martin F."/>
        </authorList>
    </citation>
    <scope>NUCLEOTIDE SEQUENCE</scope>
    <source>
        <strain evidence="1">FP105234-sp</strain>
    </source>
</reference>
<reference evidence="1" key="2">
    <citation type="journal article" date="2022" name="New Phytol.">
        <title>Evolutionary transition to the ectomycorrhizal habit in the genomes of a hyperdiverse lineage of mushroom-forming fungi.</title>
        <authorList>
            <person name="Looney B."/>
            <person name="Miyauchi S."/>
            <person name="Morin E."/>
            <person name="Drula E."/>
            <person name="Courty P.E."/>
            <person name="Kohler A."/>
            <person name="Kuo A."/>
            <person name="LaButti K."/>
            <person name="Pangilinan J."/>
            <person name="Lipzen A."/>
            <person name="Riley R."/>
            <person name="Andreopoulos W."/>
            <person name="He G."/>
            <person name="Johnson J."/>
            <person name="Nolan M."/>
            <person name="Tritt A."/>
            <person name="Barry K.W."/>
            <person name="Grigoriev I.V."/>
            <person name="Nagy L.G."/>
            <person name="Hibbett D."/>
            <person name="Henrissat B."/>
            <person name="Matheny P.B."/>
            <person name="Labbe J."/>
            <person name="Martin F.M."/>
        </authorList>
    </citation>
    <scope>NUCLEOTIDE SEQUENCE</scope>
    <source>
        <strain evidence="1">FP105234-sp</strain>
    </source>
</reference>
<name>A0ACB8RBP6_9AGAM</name>
<feature type="non-terminal residue" evidence="1">
    <location>
        <position position="112"/>
    </location>
</feature>
<dbReference type="EMBL" id="MU276121">
    <property type="protein sequence ID" value="KAI0041473.1"/>
    <property type="molecule type" value="Genomic_DNA"/>
</dbReference>
<evidence type="ECO:0000313" key="2">
    <source>
        <dbReference type="Proteomes" id="UP000814033"/>
    </source>
</evidence>
<accession>A0ACB8RBP6</accession>